<proteinExistence type="predicted"/>
<evidence type="ECO:0000313" key="1">
    <source>
        <dbReference type="EMBL" id="CAK9320628.1"/>
    </source>
</evidence>
<keyword evidence="2" id="KW-1185">Reference proteome</keyword>
<gene>
    <name evidence="1" type="ORF">CITCOLO1_LOCUS12681</name>
</gene>
<dbReference type="Proteomes" id="UP001642487">
    <property type="component" value="Chromosome 4"/>
</dbReference>
<reference evidence="1 2" key="1">
    <citation type="submission" date="2024-03" db="EMBL/GenBank/DDBJ databases">
        <authorList>
            <person name="Gkanogiannis A."/>
            <person name="Becerra Lopez-Lavalle L."/>
        </authorList>
    </citation>
    <scope>NUCLEOTIDE SEQUENCE [LARGE SCALE GENOMIC DNA]</scope>
</reference>
<organism evidence="1 2">
    <name type="scientific">Citrullus colocynthis</name>
    <name type="common">colocynth</name>
    <dbReference type="NCBI Taxonomy" id="252529"/>
    <lineage>
        <taxon>Eukaryota</taxon>
        <taxon>Viridiplantae</taxon>
        <taxon>Streptophyta</taxon>
        <taxon>Embryophyta</taxon>
        <taxon>Tracheophyta</taxon>
        <taxon>Spermatophyta</taxon>
        <taxon>Magnoliopsida</taxon>
        <taxon>eudicotyledons</taxon>
        <taxon>Gunneridae</taxon>
        <taxon>Pentapetalae</taxon>
        <taxon>rosids</taxon>
        <taxon>fabids</taxon>
        <taxon>Cucurbitales</taxon>
        <taxon>Cucurbitaceae</taxon>
        <taxon>Benincaseae</taxon>
        <taxon>Citrullus</taxon>
    </lineage>
</organism>
<evidence type="ECO:0000313" key="2">
    <source>
        <dbReference type="Proteomes" id="UP001642487"/>
    </source>
</evidence>
<dbReference type="EMBL" id="OZ021738">
    <property type="protein sequence ID" value="CAK9320628.1"/>
    <property type="molecule type" value="Genomic_DNA"/>
</dbReference>
<sequence length="101" mass="11491">MSRKPTASETFYLPHIPNFLLQAPCGLSLINFDTHMSPLNAIEICSCYLNLIEDNTLANNIMNENDQNEHRGGARSYQPLNDKHHYKFLETGKVLAQINDD</sequence>
<protein>
    <submittedName>
        <fullName evidence="1">Uncharacterized protein</fullName>
    </submittedName>
</protein>
<name>A0ABP0YJI0_9ROSI</name>
<accession>A0ABP0YJI0</accession>